<feature type="region of interest" description="Disordered" evidence="1">
    <location>
        <begin position="1"/>
        <end position="23"/>
    </location>
</feature>
<dbReference type="Gene3D" id="3.10.20.850">
    <property type="entry name" value="Protein of unknown function DUF3861"/>
    <property type="match status" value="1"/>
</dbReference>
<dbReference type="Pfam" id="PF12977">
    <property type="entry name" value="DUF3861"/>
    <property type="match status" value="1"/>
</dbReference>
<dbReference type="EMBL" id="SRKZ01000004">
    <property type="protein sequence ID" value="TGD79509.1"/>
    <property type="molecule type" value="Genomic_DNA"/>
</dbReference>
<evidence type="ECO:0000256" key="1">
    <source>
        <dbReference type="SAM" id="MobiDB-lite"/>
    </source>
</evidence>
<reference evidence="2 3" key="1">
    <citation type="submission" date="2019-04" db="EMBL/GenBank/DDBJ databases">
        <authorList>
            <person name="Feng G."/>
            <person name="Zhang J."/>
            <person name="Zhu H."/>
        </authorList>
    </citation>
    <scope>NUCLEOTIDE SEQUENCE [LARGE SCALE GENOMIC DNA]</scope>
    <source>
        <strain evidence="2 3">JCM 19491</strain>
    </source>
</reference>
<protein>
    <submittedName>
        <fullName evidence="2">DUF3861 family protein</fullName>
    </submittedName>
</protein>
<dbReference type="RefSeq" id="WP_135531256.1">
    <property type="nucleotide sequence ID" value="NZ_SRKZ01000004.1"/>
</dbReference>
<feature type="compositionally biased region" description="Basic and acidic residues" evidence="1">
    <location>
        <begin position="1"/>
        <end position="12"/>
    </location>
</feature>
<dbReference type="Proteomes" id="UP000298284">
    <property type="component" value="Unassembled WGS sequence"/>
</dbReference>
<accession>A0A4Z0MJ70</accession>
<dbReference type="OrthoDB" id="119700at2"/>
<dbReference type="InterPro" id="IPR024476">
    <property type="entry name" value="DUF3861"/>
</dbReference>
<evidence type="ECO:0000313" key="3">
    <source>
        <dbReference type="Proteomes" id="UP000298284"/>
    </source>
</evidence>
<keyword evidence="3" id="KW-1185">Reference proteome</keyword>
<sequence>MSKRQHEYRLTLEHQAASSPEQPLHEPLVLDFTNHDDLFAIVQRVQNANFLSPSQAAEMALGVKLLGNVLLTNREHPLFTELSQAFGEFVRKLKAHAQPKAE</sequence>
<gene>
    <name evidence="2" type="ORF">EU557_14890</name>
</gene>
<dbReference type="AlphaFoldDB" id="A0A4Z0MJ70"/>
<evidence type="ECO:0000313" key="2">
    <source>
        <dbReference type="EMBL" id="TGD79509.1"/>
    </source>
</evidence>
<proteinExistence type="predicted"/>
<dbReference type="InterPro" id="IPR038194">
    <property type="entry name" value="DUF3861_sf"/>
</dbReference>
<name>A0A4Z0MJ70_9BACT</name>
<comment type="caution">
    <text evidence="2">The sequence shown here is derived from an EMBL/GenBank/DDBJ whole genome shotgun (WGS) entry which is preliminary data.</text>
</comment>
<organism evidence="2 3">
    <name type="scientific">Hymenobacter wooponensis</name>
    <dbReference type="NCBI Taxonomy" id="1525360"/>
    <lineage>
        <taxon>Bacteria</taxon>
        <taxon>Pseudomonadati</taxon>
        <taxon>Bacteroidota</taxon>
        <taxon>Cytophagia</taxon>
        <taxon>Cytophagales</taxon>
        <taxon>Hymenobacteraceae</taxon>
        <taxon>Hymenobacter</taxon>
    </lineage>
</organism>